<keyword evidence="3" id="KW-0436">Ligase</keyword>
<feature type="domain" description="YrdC-like" evidence="11">
    <location>
        <begin position="211"/>
        <end position="398"/>
    </location>
</feature>
<keyword evidence="5" id="KW-0863">Zinc-finger</keyword>
<dbReference type="PIRSF" id="PIRSF006256">
    <property type="entry name" value="CMPcnvr_hdrg_mat"/>
    <property type="match status" value="1"/>
</dbReference>
<dbReference type="Pfam" id="PF17788">
    <property type="entry name" value="HypF_C"/>
    <property type="match status" value="1"/>
</dbReference>
<dbReference type="Proteomes" id="UP000183954">
    <property type="component" value="Unassembled WGS sequence"/>
</dbReference>
<evidence type="ECO:0000256" key="2">
    <source>
        <dbReference type="ARBA" id="ARBA00008097"/>
    </source>
</evidence>
<dbReference type="UniPathway" id="UPA00335"/>
<feature type="active site" evidence="9">
    <location>
        <position position="37"/>
    </location>
</feature>
<dbReference type="EC" id="6.2.-.-" evidence="8"/>
<evidence type="ECO:0000313" key="13">
    <source>
        <dbReference type="Proteomes" id="UP000183954"/>
    </source>
</evidence>
<dbReference type="GO" id="GO:0016874">
    <property type="term" value="F:ligase activity"/>
    <property type="evidence" value="ECO:0007669"/>
    <property type="project" value="UniProtKB-UniRule"/>
</dbReference>
<dbReference type="InterPro" id="IPR043129">
    <property type="entry name" value="ATPase_NBD"/>
</dbReference>
<keyword evidence="9" id="KW-0378">Hydrolase</keyword>
<dbReference type="InterPro" id="IPR001792">
    <property type="entry name" value="Acylphosphatase-like_dom"/>
</dbReference>
<evidence type="ECO:0000256" key="1">
    <source>
        <dbReference type="ARBA" id="ARBA00004711"/>
    </source>
</evidence>
<dbReference type="SUPFAM" id="SSF54975">
    <property type="entry name" value="Acylphosphatase/BLUF domain-like"/>
    <property type="match status" value="1"/>
</dbReference>
<dbReference type="InterPro" id="IPR017945">
    <property type="entry name" value="DHBP_synth_RibB-like_a/b_dom"/>
</dbReference>
<dbReference type="Pfam" id="PF22521">
    <property type="entry name" value="HypF_C_2"/>
    <property type="match status" value="1"/>
</dbReference>
<feature type="domain" description="Acylphosphatase-like" evidence="10">
    <location>
        <begin position="22"/>
        <end position="106"/>
    </location>
</feature>
<comment type="catalytic activity">
    <reaction evidence="7">
        <text>C-terminal L-cysteinyl-[HypE protein] + carbamoyl phosphate + ATP + H2O = C-terminal S-carboxamide-L-cysteinyl-[HypE protein] + AMP + phosphate + diphosphate + H(+)</text>
        <dbReference type="Rhea" id="RHEA:55636"/>
        <dbReference type="Rhea" id="RHEA-COMP:14247"/>
        <dbReference type="Rhea" id="RHEA-COMP:14392"/>
        <dbReference type="ChEBI" id="CHEBI:15377"/>
        <dbReference type="ChEBI" id="CHEBI:15378"/>
        <dbReference type="ChEBI" id="CHEBI:30616"/>
        <dbReference type="ChEBI" id="CHEBI:33019"/>
        <dbReference type="ChEBI" id="CHEBI:43474"/>
        <dbReference type="ChEBI" id="CHEBI:58228"/>
        <dbReference type="ChEBI" id="CHEBI:76913"/>
        <dbReference type="ChEBI" id="CHEBI:139126"/>
        <dbReference type="ChEBI" id="CHEBI:456215"/>
    </reaction>
</comment>
<dbReference type="InterPro" id="IPR051060">
    <property type="entry name" value="Carbamoyltrans_HypF-like"/>
</dbReference>
<dbReference type="GO" id="GO:0003998">
    <property type="term" value="F:acylphosphatase activity"/>
    <property type="evidence" value="ECO:0007669"/>
    <property type="project" value="UniProtKB-EC"/>
</dbReference>
<dbReference type="Pfam" id="PF07503">
    <property type="entry name" value="zf-HYPF"/>
    <property type="match status" value="2"/>
</dbReference>
<evidence type="ECO:0000256" key="5">
    <source>
        <dbReference type="ARBA" id="ARBA00022771"/>
    </source>
</evidence>
<evidence type="ECO:0000259" key="10">
    <source>
        <dbReference type="PROSITE" id="PS51160"/>
    </source>
</evidence>
<comment type="pathway">
    <text evidence="1">Protein modification; [NiFe] hydrogenase maturation.</text>
</comment>
<dbReference type="AlphaFoldDB" id="A0A1M5Z2S4"/>
<dbReference type="InterPro" id="IPR011125">
    <property type="entry name" value="Znf_HypF"/>
</dbReference>
<dbReference type="EMBL" id="FQXJ01000009">
    <property type="protein sequence ID" value="SHI18424.1"/>
    <property type="molecule type" value="Genomic_DNA"/>
</dbReference>
<dbReference type="NCBIfam" id="TIGR00143">
    <property type="entry name" value="hypF"/>
    <property type="match status" value="1"/>
</dbReference>
<gene>
    <name evidence="12" type="ORF">SAMN02746098_02900</name>
</gene>
<comment type="similarity">
    <text evidence="2 8">Belongs to the carbamoyltransferase HypF family.</text>
</comment>
<dbReference type="InterPro" id="IPR006070">
    <property type="entry name" value="Sua5-like_dom"/>
</dbReference>
<dbReference type="Gene3D" id="3.30.110.120">
    <property type="match status" value="1"/>
</dbReference>
<evidence type="ECO:0000256" key="8">
    <source>
        <dbReference type="PIRNR" id="PIRNR006256"/>
    </source>
</evidence>
<dbReference type="SUPFAM" id="SSF53067">
    <property type="entry name" value="Actin-like ATPase domain"/>
    <property type="match status" value="1"/>
</dbReference>
<evidence type="ECO:0000256" key="9">
    <source>
        <dbReference type="PROSITE-ProRule" id="PRU00520"/>
    </source>
</evidence>
<dbReference type="InterPro" id="IPR041440">
    <property type="entry name" value="HypF_C"/>
</dbReference>
<name>A0A1M5Z2S4_9FIRM</name>
<reference evidence="13" key="1">
    <citation type="submission" date="2016-11" db="EMBL/GenBank/DDBJ databases">
        <authorList>
            <person name="Varghese N."/>
            <person name="Submissions S."/>
        </authorList>
    </citation>
    <scope>NUCLEOTIDE SEQUENCE [LARGE SCALE GENOMIC DNA]</scope>
    <source>
        <strain evidence="13">DSM 15449</strain>
    </source>
</reference>
<feature type="active site" evidence="9">
    <location>
        <position position="55"/>
    </location>
</feature>
<organism evidence="12 13">
    <name type="scientific">Desulfosporosinus lacus DSM 15449</name>
    <dbReference type="NCBI Taxonomy" id="1121420"/>
    <lineage>
        <taxon>Bacteria</taxon>
        <taxon>Bacillati</taxon>
        <taxon>Bacillota</taxon>
        <taxon>Clostridia</taxon>
        <taxon>Eubacteriales</taxon>
        <taxon>Desulfitobacteriaceae</taxon>
        <taxon>Desulfosporosinus</taxon>
    </lineage>
</organism>
<dbReference type="PANTHER" id="PTHR42959:SF1">
    <property type="entry name" value="CARBAMOYLTRANSFERASE HYPF"/>
    <property type="match status" value="1"/>
</dbReference>
<dbReference type="GO" id="GO:0016743">
    <property type="term" value="F:carboxyl- or carbamoyltransferase activity"/>
    <property type="evidence" value="ECO:0007669"/>
    <property type="project" value="UniProtKB-UniRule"/>
</dbReference>
<evidence type="ECO:0000256" key="7">
    <source>
        <dbReference type="ARBA" id="ARBA00048220"/>
    </source>
</evidence>
<dbReference type="InterPro" id="IPR036046">
    <property type="entry name" value="Acylphosphatase-like_dom_sf"/>
</dbReference>
<evidence type="ECO:0000256" key="3">
    <source>
        <dbReference type="ARBA" id="ARBA00022598"/>
    </source>
</evidence>
<dbReference type="STRING" id="1121420.SAMN02746098_02900"/>
<dbReference type="GO" id="GO:0051604">
    <property type="term" value="P:protein maturation"/>
    <property type="evidence" value="ECO:0007669"/>
    <property type="project" value="TreeGrafter"/>
</dbReference>
<dbReference type="PROSITE" id="PS51160">
    <property type="entry name" value="ACYLPHOSPHATASE_3"/>
    <property type="match status" value="1"/>
</dbReference>
<dbReference type="PROSITE" id="PS51163">
    <property type="entry name" value="YRDC"/>
    <property type="match status" value="1"/>
</dbReference>
<accession>A0A1M5Z2S4</accession>
<protein>
    <recommendedName>
        <fullName evidence="8">Carbamoyltransferase</fullName>
        <ecNumber evidence="8">6.2.-.-</ecNumber>
    </recommendedName>
</protein>
<keyword evidence="6" id="KW-0862">Zinc</keyword>
<dbReference type="Pfam" id="PF01300">
    <property type="entry name" value="Sua5_yciO_yrdC"/>
    <property type="match status" value="1"/>
</dbReference>
<evidence type="ECO:0000259" key="11">
    <source>
        <dbReference type="PROSITE" id="PS51163"/>
    </source>
</evidence>
<proteinExistence type="inferred from homology"/>
<dbReference type="Gene3D" id="3.30.420.40">
    <property type="match status" value="1"/>
</dbReference>
<evidence type="ECO:0000313" key="12">
    <source>
        <dbReference type="EMBL" id="SHI18424.1"/>
    </source>
</evidence>
<evidence type="ECO:0000256" key="4">
    <source>
        <dbReference type="ARBA" id="ARBA00022723"/>
    </source>
</evidence>
<evidence type="ECO:0000256" key="6">
    <source>
        <dbReference type="ARBA" id="ARBA00022833"/>
    </source>
</evidence>
<keyword evidence="4" id="KW-0479">Metal-binding</keyword>
<dbReference type="Pfam" id="PF00708">
    <property type="entry name" value="Acylphosphatase"/>
    <property type="match status" value="1"/>
</dbReference>
<dbReference type="InterPro" id="IPR055128">
    <property type="entry name" value="HypF_C_2"/>
</dbReference>
<comment type="catalytic activity">
    <reaction evidence="9">
        <text>an acyl phosphate + H2O = a carboxylate + phosphate + H(+)</text>
        <dbReference type="Rhea" id="RHEA:14965"/>
        <dbReference type="ChEBI" id="CHEBI:15377"/>
        <dbReference type="ChEBI" id="CHEBI:15378"/>
        <dbReference type="ChEBI" id="CHEBI:29067"/>
        <dbReference type="ChEBI" id="CHEBI:43474"/>
        <dbReference type="ChEBI" id="CHEBI:59918"/>
        <dbReference type="EC" id="3.6.1.7"/>
    </reaction>
</comment>
<dbReference type="Gene3D" id="3.30.420.360">
    <property type="match status" value="1"/>
</dbReference>
<dbReference type="Gene3D" id="3.90.870.50">
    <property type="match status" value="1"/>
</dbReference>
<keyword evidence="13" id="KW-1185">Reference proteome</keyword>
<dbReference type="PANTHER" id="PTHR42959">
    <property type="entry name" value="CARBAMOYLTRANSFERASE"/>
    <property type="match status" value="1"/>
</dbReference>
<dbReference type="GO" id="GO:0003725">
    <property type="term" value="F:double-stranded RNA binding"/>
    <property type="evidence" value="ECO:0007669"/>
    <property type="project" value="InterPro"/>
</dbReference>
<dbReference type="InterPro" id="IPR004421">
    <property type="entry name" value="Carbamoyltransferase_HypF"/>
</dbReference>
<sequence>MLILRIITVRLKAGHLTMKIQAKAIYFNGIVQGVGFRPFVFKLAEELGINGWVNNSSHGVTIHAEGNKLDLFYDRLLNEAPPLAQIVTARFVETEPKSYKTFEIVESEAEQDADVLISPDVATCRDCLKDMADPMSRYCAYPFTNCTNCGPRYSIIRDVPYDRVQTTMSEFPMCKSCAADYSNPRDRRFHAQPVACENCGPKLQLSDAFGHPLPGIGIDQLAQGGIIAVKGLGGFHLVCDARNTEAVRRLRERKGRGSKPFAVMARSVAKACNEVNISAKEEELLQCPAAPIVVLERKLGLAAPLPENIAPGIQTLGIIMPYTPVHHRLFEGPCDFLVMTSANLSGRPLIYTNEEAIEALQGIADYFLMHNRDIYHPCDDSVVKVIGHEIVFFRRARGYVPLPILMPQIQIKTPLLGVGGELKNTFCLARGQRAFVSQYIGDMEGYENLQRFHQELESFQRVVNIAPNAIAYDKHPNYQLTRFALEQPWPKYAVQHHHAHLVSVLGEWDRTEPTLGVICDGTGYGEDHCSWGFEFLYGNSSGYERRGHLEYLGLPGGDAGAKQPLRIAYSYLKTLFDSAEWEKTSSFWSALSIRERQILDRQLETGIQVFKTSSAGRLFDAVSALLGVCTKVTYEGQAAIELESLGAEFLRQESLEDSEYRRINKLLLYSYEVRAENGVLILGVRQLFEELVRDVLLGVSREEIAYRFHQTIAQAIVDIALQLGAGCGPLVLSGGVFQNKLLTEAVLGNCQAQGIKVLRSRSLPPGDGGLAFGQLLIANEVL</sequence>
<dbReference type="GO" id="GO:0008270">
    <property type="term" value="F:zinc ion binding"/>
    <property type="evidence" value="ECO:0007669"/>
    <property type="project" value="UniProtKB-KW"/>
</dbReference>
<dbReference type="SUPFAM" id="SSF55821">
    <property type="entry name" value="YrdC/RibB"/>
    <property type="match status" value="1"/>
</dbReference>